<sequence>MSRRRSCELKAGELITATWAELARAVDARSAAFSNLPFSRIPSDNTFEQIVDILAAMRAGVMEVSVDPRSAPMADGPVDVGGDAAIVLQTSGTTSQPKGVVLTHDNLYGNAAAKLAAVPQSNDDVRLTVLPLSHAYARTSDFGTWLISGCTLAVTHGFEGLIQLAPLVSPTLMNVVPSIAYRLLQHDLDAIGLERLRLLGCGGAPISVAAFEQFKRLGVTVIQGYGLTETGPVICSATPDNATAGFVGDFVDGWEHEIRDGELFVRGPHVMKGYWGDEQATRNKVDAEGWLRTGDLVQRDAATGQLQILGRVDDVIVMDNGRKISPSPIERDVEQLAGVRHAMLVWRTRLELWIDGDASETEIRALLLKHPECRRATVHRFDPPLSIEQGELTAKGTIRRKVVQRRYAGS</sequence>
<dbReference type="RefSeq" id="WP_146456516.1">
    <property type="nucleotide sequence ID" value="NZ_SJPW01000002.1"/>
</dbReference>
<evidence type="ECO:0000256" key="1">
    <source>
        <dbReference type="ARBA" id="ARBA00006432"/>
    </source>
</evidence>
<dbReference type="SUPFAM" id="SSF56801">
    <property type="entry name" value="Acetyl-CoA synthetase-like"/>
    <property type="match status" value="1"/>
</dbReference>
<dbReference type="GO" id="GO:0031956">
    <property type="term" value="F:medium-chain fatty acid-CoA ligase activity"/>
    <property type="evidence" value="ECO:0007669"/>
    <property type="project" value="TreeGrafter"/>
</dbReference>
<protein>
    <submittedName>
        <fullName evidence="3">Long-chain-fatty-acid--CoA ligase</fullName>
        <ecNumber evidence="3">6.2.1.3</ecNumber>
    </submittedName>
</protein>
<dbReference type="Proteomes" id="UP000318288">
    <property type="component" value="Unassembled WGS sequence"/>
</dbReference>
<proteinExistence type="inferred from homology"/>
<comment type="similarity">
    <text evidence="1">Belongs to the ATP-dependent AMP-binding enzyme family.</text>
</comment>
<dbReference type="PROSITE" id="PS00455">
    <property type="entry name" value="AMP_BINDING"/>
    <property type="match status" value="1"/>
</dbReference>
<dbReference type="InterPro" id="IPR000873">
    <property type="entry name" value="AMP-dep_synth/lig_dom"/>
</dbReference>
<name>A0A5C6FHM1_9BACT</name>
<dbReference type="OrthoDB" id="9778383at2"/>
<gene>
    <name evidence="3" type="primary">lcfB_1</name>
    <name evidence="3" type="ORF">Poly51_19150</name>
</gene>
<dbReference type="InterPro" id="IPR042099">
    <property type="entry name" value="ANL_N_sf"/>
</dbReference>
<dbReference type="Pfam" id="PF00501">
    <property type="entry name" value="AMP-binding"/>
    <property type="match status" value="1"/>
</dbReference>
<dbReference type="InterPro" id="IPR020845">
    <property type="entry name" value="AMP-binding_CS"/>
</dbReference>
<dbReference type="EMBL" id="SJPW01000002">
    <property type="protein sequence ID" value="TWU59129.1"/>
    <property type="molecule type" value="Genomic_DNA"/>
</dbReference>
<organism evidence="3 4">
    <name type="scientific">Rubripirellula tenax</name>
    <dbReference type="NCBI Taxonomy" id="2528015"/>
    <lineage>
        <taxon>Bacteria</taxon>
        <taxon>Pseudomonadati</taxon>
        <taxon>Planctomycetota</taxon>
        <taxon>Planctomycetia</taxon>
        <taxon>Pirellulales</taxon>
        <taxon>Pirellulaceae</taxon>
        <taxon>Rubripirellula</taxon>
    </lineage>
</organism>
<dbReference type="GO" id="GO:0004467">
    <property type="term" value="F:long-chain fatty acid-CoA ligase activity"/>
    <property type="evidence" value="ECO:0007669"/>
    <property type="project" value="UniProtKB-EC"/>
</dbReference>
<evidence type="ECO:0000313" key="3">
    <source>
        <dbReference type="EMBL" id="TWU59129.1"/>
    </source>
</evidence>
<feature type="domain" description="AMP-dependent synthetase/ligase" evidence="2">
    <location>
        <begin position="82"/>
        <end position="275"/>
    </location>
</feature>
<dbReference type="EC" id="6.2.1.3" evidence="3"/>
<keyword evidence="3" id="KW-0436">Ligase</keyword>
<accession>A0A5C6FHM1</accession>
<evidence type="ECO:0000259" key="2">
    <source>
        <dbReference type="Pfam" id="PF00501"/>
    </source>
</evidence>
<dbReference type="PANTHER" id="PTHR43201:SF8">
    <property type="entry name" value="ACYL-COA SYNTHETASE FAMILY MEMBER 3"/>
    <property type="match status" value="1"/>
</dbReference>
<comment type="caution">
    <text evidence="3">The sequence shown here is derived from an EMBL/GenBank/DDBJ whole genome shotgun (WGS) entry which is preliminary data.</text>
</comment>
<keyword evidence="4" id="KW-1185">Reference proteome</keyword>
<dbReference type="PANTHER" id="PTHR43201">
    <property type="entry name" value="ACYL-COA SYNTHETASE"/>
    <property type="match status" value="1"/>
</dbReference>
<reference evidence="3 4" key="1">
    <citation type="submission" date="2019-02" db="EMBL/GenBank/DDBJ databases">
        <title>Deep-cultivation of Planctomycetes and their phenomic and genomic characterization uncovers novel biology.</title>
        <authorList>
            <person name="Wiegand S."/>
            <person name="Jogler M."/>
            <person name="Boedeker C."/>
            <person name="Pinto D."/>
            <person name="Vollmers J."/>
            <person name="Rivas-Marin E."/>
            <person name="Kohn T."/>
            <person name="Peeters S.H."/>
            <person name="Heuer A."/>
            <person name="Rast P."/>
            <person name="Oberbeckmann S."/>
            <person name="Bunk B."/>
            <person name="Jeske O."/>
            <person name="Meyerdierks A."/>
            <person name="Storesund J.E."/>
            <person name="Kallscheuer N."/>
            <person name="Luecker S."/>
            <person name="Lage O.M."/>
            <person name="Pohl T."/>
            <person name="Merkel B.J."/>
            <person name="Hornburger P."/>
            <person name="Mueller R.-W."/>
            <person name="Bruemmer F."/>
            <person name="Labrenz M."/>
            <person name="Spormann A.M."/>
            <person name="Op Den Camp H."/>
            <person name="Overmann J."/>
            <person name="Amann R."/>
            <person name="Jetten M.S.M."/>
            <person name="Mascher T."/>
            <person name="Medema M.H."/>
            <person name="Devos D.P."/>
            <person name="Kaster A.-K."/>
            <person name="Ovreas L."/>
            <person name="Rohde M."/>
            <person name="Galperin M.Y."/>
            <person name="Jogler C."/>
        </authorList>
    </citation>
    <scope>NUCLEOTIDE SEQUENCE [LARGE SCALE GENOMIC DNA]</scope>
    <source>
        <strain evidence="3 4">Poly51</strain>
    </source>
</reference>
<dbReference type="Gene3D" id="3.40.50.12780">
    <property type="entry name" value="N-terminal domain of ligase-like"/>
    <property type="match status" value="1"/>
</dbReference>
<evidence type="ECO:0000313" key="4">
    <source>
        <dbReference type="Proteomes" id="UP000318288"/>
    </source>
</evidence>
<dbReference type="AlphaFoldDB" id="A0A5C6FHM1"/>